<sequence length="77" mass="8079">MALVEKLSSRICDGDPVAAATATTANKFHHCFTKSDDDGFLRCEGDAGAPVYLAAVLEYLAAEVNFTCGGFSTMAIT</sequence>
<dbReference type="Proteomes" id="UP001420932">
    <property type="component" value="Unassembled WGS sequence"/>
</dbReference>
<gene>
    <name evidence="1" type="ORF">Syun_018909</name>
</gene>
<organism evidence="1 2">
    <name type="scientific">Stephania yunnanensis</name>
    <dbReference type="NCBI Taxonomy" id="152371"/>
    <lineage>
        <taxon>Eukaryota</taxon>
        <taxon>Viridiplantae</taxon>
        <taxon>Streptophyta</taxon>
        <taxon>Embryophyta</taxon>
        <taxon>Tracheophyta</taxon>
        <taxon>Spermatophyta</taxon>
        <taxon>Magnoliopsida</taxon>
        <taxon>Ranunculales</taxon>
        <taxon>Menispermaceae</taxon>
        <taxon>Menispermoideae</taxon>
        <taxon>Cissampelideae</taxon>
        <taxon>Stephania</taxon>
    </lineage>
</organism>
<dbReference type="PRINTS" id="PR00620">
    <property type="entry name" value="HISTONEH2A"/>
</dbReference>
<dbReference type="Gene3D" id="1.10.20.10">
    <property type="entry name" value="Histone, subunit A"/>
    <property type="match status" value="1"/>
</dbReference>
<keyword evidence="2" id="KW-1185">Reference proteome</keyword>
<dbReference type="GO" id="GO:0030527">
    <property type="term" value="F:structural constituent of chromatin"/>
    <property type="evidence" value="ECO:0007669"/>
    <property type="project" value="InterPro"/>
</dbReference>
<dbReference type="AlphaFoldDB" id="A0AAP0IV25"/>
<dbReference type="GO" id="GO:0000786">
    <property type="term" value="C:nucleosome"/>
    <property type="evidence" value="ECO:0007669"/>
    <property type="project" value="InterPro"/>
</dbReference>
<comment type="caution">
    <text evidence="1">The sequence shown here is derived from an EMBL/GenBank/DDBJ whole genome shotgun (WGS) entry which is preliminary data.</text>
</comment>
<evidence type="ECO:0000313" key="2">
    <source>
        <dbReference type="Proteomes" id="UP001420932"/>
    </source>
</evidence>
<evidence type="ECO:0000313" key="1">
    <source>
        <dbReference type="EMBL" id="KAK9121292.1"/>
    </source>
</evidence>
<proteinExistence type="predicted"/>
<dbReference type="InterPro" id="IPR002119">
    <property type="entry name" value="Histone_H2A"/>
</dbReference>
<dbReference type="GO" id="GO:0003677">
    <property type="term" value="F:DNA binding"/>
    <property type="evidence" value="ECO:0007669"/>
    <property type="project" value="InterPro"/>
</dbReference>
<protein>
    <submittedName>
        <fullName evidence="1">Uncharacterized protein</fullName>
    </submittedName>
</protein>
<dbReference type="InterPro" id="IPR009072">
    <property type="entry name" value="Histone-fold"/>
</dbReference>
<accession>A0AAP0IV25</accession>
<dbReference type="EMBL" id="JBBNAF010000008">
    <property type="protein sequence ID" value="KAK9121292.1"/>
    <property type="molecule type" value="Genomic_DNA"/>
</dbReference>
<dbReference type="GO" id="GO:0046982">
    <property type="term" value="F:protein heterodimerization activity"/>
    <property type="evidence" value="ECO:0007669"/>
    <property type="project" value="InterPro"/>
</dbReference>
<reference evidence="1 2" key="1">
    <citation type="submission" date="2024-01" db="EMBL/GenBank/DDBJ databases">
        <title>Genome assemblies of Stephania.</title>
        <authorList>
            <person name="Yang L."/>
        </authorList>
    </citation>
    <scope>NUCLEOTIDE SEQUENCE [LARGE SCALE GENOMIC DNA]</scope>
    <source>
        <strain evidence="1">YNDBR</strain>
        <tissue evidence="1">Leaf</tissue>
    </source>
</reference>
<name>A0AAP0IV25_9MAGN</name>